<sequence>MRASILHLALALATAQAEAQFDERFANGDATPEALQAWKEAHGGAPVTYDAGYGTVAPEIHGHYFAPRHEEPKATRHTSMKDYYQHLHARSIPDFDIEGVDTSLTGYGKPYVAEHHGSNHGQADQAERSPMDGYYKHLASREIPEFDDLNVDTSLEGYGTPYQGTDEALSHAHTGSHTRIPEPSARDLAEEGYIGGKLYFTAATPPPATHGVKAAMTPAPHAEEINEAKKLDERGFKSWWEQLTANVATAGKEFGQEVQSVAKQIGKHL</sequence>
<proteinExistence type="predicted"/>
<dbReference type="Proteomes" id="UP001310890">
    <property type="component" value="Unassembled WGS sequence"/>
</dbReference>
<reference evidence="2" key="1">
    <citation type="submission" date="2023-08" db="EMBL/GenBank/DDBJ databases">
        <title>Black Yeasts Isolated from many extreme environments.</title>
        <authorList>
            <person name="Coleine C."/>
            <person name="Stajich J.E."/>
            <person name="Selbmann L."/>
        </authorList>
    </citation>
    <scope>NUCLEOTIDE SEQUENCE</scope>
    <source>
        <strain evidence="2">CCFEE 5401</strain>
    </source>
</reference>
<evidence type="ECO:0000256" key="1">
    <source>
        <dbReference type="SAM" id="SignalP"/>
    </source>
</evidence>
<dbReference type="AlphaFoldDB" id="A0AAN7YM01"/>
<feature type="chain" id="PRO_5042966098" evidence="1">
    <location>
        <begin position="20"/>
        <end position="269"/>
    </location>
</feature>
<dbReference type="EMBL" id="JAVRRL010000083">
    <property type="protein sequence ID" value="KAK5108548.1"/>
    <property type="molecule type" value="Genomic_DNA"/>
</dbReference>
<accession>A0AAN7YM01</accession>
<name>A0AAN7YM01_9PEZI</name>
<evidence type="ECO:0000313" key="2">
    <source>
        <dbReference type="EMBL" id="KAK5108548.1"/>
    </source>
</evidence>
<gene>
    <name evidence="2" type="ORF">LTR62_008205</name>
</gene>
<comment type="caution">
    <text evidence="2">The sequence shown here is derived from an EMBL/GenBank/DDBJ whole genome shotgun (WGS) entry which is preliminary data.</text>
</comment>
<keyword evidence="1" id="KW-0732">Signal</keyword>
<feature type="signal peptide" evidence="1">
    <location>
        <begin position="1"/>
        <end position="19"/>
    </location>
</feature>
<protein>
    <submittedName>
        <fullName evidence="2">Uncharacterized protein</fullName>
    </submittedName>
</protein>
<organism evidence="2 3">
    <name type="scientific">Meristemomyces frigidus</name>
    <dbReference type="NCBI Taxonomy" id="1508187"/>
    <lineage>
        <taxon>Eukaryota</taxon>
        <taxon>Fungi</taxon>
        <taxon>Dikarya</taxon>
        <taxon>Ascomycota</taxon>
        <taxon>Pezizomycotina</taxon>
        <taxon>Dothideomycetes</taxon>
        <taxon>Dothideomycetidae</taxon>
        <taxon>Mycosphaerellales</taxon>
        <taxon>Teratosphaeriaceae</taxon>
        <taxon>Meristemomyces</taxon>
    </lineage>
</organism>
<evidence type="ECO:0000313" key="3">
    <source>
        <dbReference type="Proteomes" id="UP001310890"/>
    </source>
</evidence>